<dbReference type="PROSITE" id="PS50987">
    <property type="entry name" value="HTH_ARSR_2"/>
    <property type="match status" value="1"/>
</dbReference>
<dbReference type="EMBL" id="FMXQ01000009">
    <property type="protein sequence ID" value="SDB50580.1"/>
    <property type="molecule type" value="Genomic_DNA"/>
</dbReference>
<dbReference type="PANTHER" id="PTHR38600">
    <property type="entry name" value="TRANSCRIPTIONAL REGULATORY PROTEIN"/>
    <property type="match status" value="1"/>
</dbReference>
<dbReference type="SMART" id="SM00418">
    <property type="entry name" value="HTH_ARSR"/>
    <property type="match status" value="1"/>
</dbReference>
<dbReference type="STRING" id="665467.SAMN02982931_03951"/>
<dbReference type="PANTHER" id="PTHR38600:SF2">
    <property type="entry name" value="SLL0088 PROTEIN"/>
    <property type="match status" value="1"/>
</dbReference>
<dbReference type="OrthoDB" id="9790747at2"/>
<accession>A0A1G6DZR1</accession>
<proteinExistence type="predicted"/>
<dbReference type="Gene3D" id="1.10.10.10">
    <property type="entry name" value="Winged helix-like DNA-binding domain superfamily/Winged helix DNA-binding domain"/>
    <property type="match status" value="1"/>
</dbReference>
<keyword evidence="2" id="KW-0238">DNA-binding</keyword>
<dbReference type="CDD" id="cd00090">
    <property type="entry name" value="HTH_ARSR"/>
    <property type="match status" value="1"/>
</dbReference>
<reference evidence="2 3" key="1">
    <citation type="submission" date="2016-10" db="EMBL/GenBank/DDBJ databases">
        <authorList>
            <person name="de Groot N.N."/>
        </authorList>
    </citation>
    <scope>NUCLEOTIDE SEQUENCE [LARGE SCALE GENOMIC DNA]</scope>
    <source>
        <strain evidence="2 3">ATCC 35022</strain>
    </source>
</reference>
<organism evidence="2 3">
    <name type="scientific">Bauldia litoralis</name>
    <dbReference type="NCBI Taxonomy" id="665467"/>
    <lineage>
        <taxon>Bacteria</taxon>
        <taxon>Pseudomonadati</taxon>
        <taxon>Pseudomonadota</taxon>
        <taxon>Alphaproteobacteria</taxon>
        <taxon>Hyphomicrobiales</taxon>
        <taxon>Kaistiaceae</taxon>
        <taxon>Bauldia</taxon>
    </lineage>
</organism>
<feature type="domain" description="HTH arsR-type" evidence="1">
    <location>
        <begin position="7"/>
        <end position="104"/>
    </location>
</feature>
<dbReference type="GO" id="GO:0003700">
    <property type="term" value="F:DNA-binding transcription factor activity"/>
    <property type="evidence" value="ECO:0007669"/>
    <property type="project" value="InterPro"/>
</dbReference>
<name>A0A1G6DZR1_9HYPH</name>
<dbReference type="InterPro" id="IPR011991">
    <property type="entry name" value="ArsR-like_HTH"/>
</dbReference>
<dbReference type="AlphaFoldDB" id="A0A1G6DZR1"/>
<dbReference type="RefSeq" id="WP_090879150.1">
    <property type="nucleotide sequence ID" value="NZ_FMXQ01000009.1"/>
</dbReference>
<gene>
    <name evidence="2" type="ORF">SAMN02982931_03951</name>
</gene>
<protein>
    <submittedName>
        <fullName evidence="2">DNA-binding transcriptional regulator, ArsR family</fullName>
    </submittedName>
</protein>
<dbReference type="SUPFAM" id="SSF46785">
    <property type="entry name" value="Winged helix' DNA-binding domain"/>
    <property type="match status" value="1"/>
</dbReference>
<dbReference type="InterPro" id="IPR036388">
    <property type="entry name" value="WH-like_DNA-bd_sf"/>
</dbReference>
<dbReference type="PRINTS" id="PR00778">
    <property type="entry name" value="HTHARSR"/>
</dbReference>
<evidence type="ECO:0000259" key="1">
    <source>
        <dbReference type="PROSITE" id="PS50987"/>
    </source>
</evidence>
<dbReference type="NCBIfam" id="NF033788">
    <property type="entry name" value="HTH_metalloreg"/>
    <property type="match status" value="1"/>
</dbReference>
<dbReference type="GO" id="GO:0003677">
    <property type="term" value="F:DNA binding"/>
    <property type="evidence" value="ECO:0007669"/>
    <property type="project" value="UniProtKB-KW"/>
</dbReference>
<dbReference type="Proteomes" id="UP000199071">
    <property type="component" value="Unassembled WGS sequence"/>
</dbReference>
<keyword evidence="3" id="KW-1185">Reference proteome</keyword>
<evidence type="ECO:0000313" key="2">
    <source>
        <dbReference type="EMBL" id="SDB50580.1"/>
    </source>
</evidence>
<sequence length="125" mass="13852">MPVAETAAPSPDDRLDLVFHALADRTRRALLLRLAEGEAMVTALAAPFDMSLPAVSKHLRVLERAGLVERTVEGRVHRCAFGPAPLGEVEQWLDQTRAFWEDRLAGLADYVESGADQQMRGEDER</sequence>
<dbReference type="InterPro" id="IPR036390">
    <property type="entry name" value="WH_DNA-bd_sf"/>
</dbReference>
<dbReference type="Pfam" id="PF12840">
    <property type="entry name" value="HTH_20"/>
    <property type="match status" value="1"/>
</dbReference>
<evidence type="ECO:0000313" key="3">
    <source>
        <dbReference type="Proteomes" id="UP000199071"/>
    </source>
</evidence>
<dbReference type="InterPro" id="IPR001845">
    <property type="entry name" value="HTH_ArsR_DNA-bd_dom"/>
</dbReference>